<dbReference type="SUPFAM" id="SSF53732">
    <property type="entry name" value="Aconitase iron-sulfur domain"/>
    <property type="match status" value="1"/>
</dbReference>
<dbReference type="InterPro" id="IPR018136">
    <property type="entry name" value="Aconitase_4Fe-4S_BS"/>
</dbReference>
<evidence type="ECO:0000313" key="5">
    <source>
        <dbReference type="EMBL" id="KAK6292090.1"/>
    </source>
</evidence>
<organism evidence="5 6">
    <name type="scientific">Coregonus suidteri</name>
    <dbReference type="NCBI Taxonomy" id="861788"/>
    <lineage>
        <taxon>Eukaryota</taxon>
        <taxon>Metazoa</taxon>
        <taxon>Chordata</taxon>
        <taxon>Craniata</taxon>
        <taxon>Vertebrata</taxon>
        <taxon>Euteleostomi</taxon>
        <taxon>Actinopterygii</taxon>
        <taxon>Neopterygii</taxon>
        <taxon>Teleostei</taxon>
        <taxon>Protacanthopterygii</taxon>
        <taxon>Salmoniformes</taxon>
        <taxon>Salmonidae</taxon>
        <taxon>Coregoninae</taxon>
        <taxon>Coregonus</taxon>
    </lineage>
</organism>
<sequence length="115" mass="12283">MKPYIKTSLSPGSGVVTYYLKESGVMDYLFQLGFEVVGYGCMTCIGNSGPLPEPVVEAIIQGDLVAAGILSGNRNFEGRVHPNTQANYLASPPLVIAYAIAGTVRIDFDKEPIAQ</sequence>
<evidence type="ECO:0000313" key="6">
    <source>
        <dbReference type="Proteomes" id="UP001356427"/>
    </source>
</evidence>
<dbReference type="Gene3D" id="3.30.499.10">
    <property type="entry name" value="Aconitase, domain 3"/>
    <property type="match status" value="1"/>
</dbReference>
<reference evidence="5 6" key="1">
    <citation type="submission" date="2021-04" db="EMBL/GenBank/DDBJ databases">
        <authorList>
            <person name="De Guttry C."/>
            <person name="Zahm M."/>
            <person name="Klopp C."/>
            <person name="Cabau C."/>
            <person name="Louis A."/>
            <person name="Berthelot C."/>
            <person name="Parey E."/>
            <person name="Roest Crollius H."/>
            <person name="Montfort J."/>
            <person name="Robinson-Rechavi M."/>
            <person name="Bucao C."/>
            <person name="Bouchez O."/>
            <person name="Gislard M."/>
            <person name="Lluch J."/>
            <person name="Milhes M."/>
            <person name="Lampietro C."/>
            <person name="Lopez Roques C."/>
            <person name="Donnadieu C."/>
            <person name="Braasch I."/>
            <person name="Desvignes T."/>
            <person name="Postlethwait J."/>
            <person name="Bobe J."/>
            <person name="Wedekind C."/>
            <person name="Guiguen Y."/>
        </authorList>
    </citation>
    <scope>NUCLEOTIDE SEQUENCE [LARGE SCALE GENOMIC DNA]</scope>
    <source>
        <strain evidence="5">Cs_M1</strain>
        <tissue evidence="5">Blood</tissue>
    </source>
</reference>
<dbReference type="InterPro" id="IPR006249">
    <property type="entry name" value="Aconitase/IRP2"/>
</dbReference>
<dbReference type="EMBL" id="JAGTTL010000039">
    <property type="protein sequence ID" value="KAK6292090.1"/>
    <property type="molecule type" value="Genomic_DNA"/>
</dbReference>
<dbReference type="GO" id="GO:0046872">
    <property type="term" value="F:metal ion binding"/>
    <property type="evidence" value="ECO:0007669"/>
    <property type="project" value="UniProtKB-KW"/>
</dbReference>
<evidence type="ECO:0000256" key="1">
    <source>
        <dbReference type="ARBA" id="ARBA00022723"/>
    </source>
</evidence>
<accession>A0AAN8KTQ5</accession>
<dbReference type="InterPro" id="IPR015931">
    <property type="entry name" value="Acnase/IPM_dHydase_lsu_aba_1/3"/>
</dbReference>
<dbReference type="AlphaFoldDB" id="A0AAN8KTQ5"/>
<gene>
    <name evidence="5" type="ORF">J4Q44_G00378750</name>
</gene>
<dbReference type="InterPro" id="IPR001030">
    <property type="entry name" value="Acoase/IPM_deHydtase_lsu_aba"/>
</dbReference>
<evidence type="ECO:0000259" key="4">
    <source>
        <dbReference type="Pfam" id="PF00330"/>
    </source>
</evidence>
<evidence type="ECO:0000256" key="2">
    <source>
        <dbReference type="ARBA" id="ARBA00023004"/>
    </source>
</evidence>
<dbReference type="InterPro" id="IPR036008">
    <property type="entry name" value="Aconitase_4Fe-4S_dom"/>
</dbReference>
<dbReference type="Pfam" id="PF00330">
    <property type="entry name" value="Aconitase"/>
    <property type="match status" value="1"/>
</dbReference>
<keyword evidence="1" id="KW-0479">Metal-binding</keyword>
<dbReference type="PROSITE" id="PS01244">
    <property type="entry name" value="ACONITASE_2"/>
    <property type="match status" value="1"/>
</dbReference>
<keyword evidence="6" id="KW-1185">Reference proteome</keyword>
<keyword evidence="2" id="KW-0408">Iron</keyword>
<dbReference type="Proteomes" id="UP001356427">
    <property type="component" value="Unassembled WGS sequence"/>
</dbReference>
<keyword evidence="3" id="KW-0411">Iron-sulfur</keyword>
<proteinExistence type="predicted"/>
<protein>
    <recommendedName>
        <fullName evidence="4">Aconitase/3-isopropylmalate dehydratase large subunit alpha/beta/alpha domain-containing protein</fullName>
    </recommendedName>
</protein>
<dbReference type="GO" id="GO:0051536">
    <property type="term" value="F:iron-sulfur cluster binding"/>
    <property type="evidence" value="ECO:0007669"/>
    <property type="project" value="UniProtKB-KW"/>
</dbReference>
<comment type="caution">
    <text evidence="5">The sequence shown here is derived from an EMBL/GenBank/DDBJ whole genome shotgun (WGS) entry which is preliminary data.</text>
</comment>
<name>A0AAN8KTQ5_9TELE</name>
<evidence type="ECO:0000256" key="3">
    <source>
        <dbReference type="ARBA" id="ARBA00023014"/>
    </source>
</evidence>
<dbReference type="PANTHER" id="PTHR11670">
    <property type="entry name" value="ACONITASE/IRON-RESPONSIVE ELEMENT FAMILY MEMBER"/>
    <property type="match status" value="1"/>
</dbReference>
<feature type="domain" description="Aconitase/3-isopropylmalate dehydratase large subunit alpha/beta/alpha" evidence="4">
    <location>
        <begin position="2"/>
        <end position="102"/>
    </location>
</feature>